<evidence type="ECO:0000259" key="1">
    <source>
        <dbReference type="Pfam" id="PF05592"/>
    </source>
</evidence>
<protein>
    <submittedName>
        <fullName evidence="4">Alpha-L-rhamnosidase</fullName>
    </submittedName>
</protein>
<dbReference type="InterPro" id="IPR008979">
    <property type="entry name" value="Galactose-bd-like_sf"/>
</dbReference>
<dbReference type="AlphaFoldDB" id="A0A2U8E378"/>
<feature type="domain" description="Alpha-L-rhamnosidase six-hairpin glycosidase" evidence="2">
    <location>
        <begin position="569"/>
        <end position="906"/>
    </location>
</feature>
<reference evidence="4 5" key="1">
    <citation type="journal article" date="2018" name="Syst. Appl. Microbiol.">
        <title>Ereboglobus luteus gen. nov. sp. nov. from cockroach guts, and new insights into the oxygen relationship of the genera Opitutus and Didymococcus (Verrucomicrobia: Opitutaceae).</title>
        <authorList>
            <person name="Tegtmeier D."/>
            <person name="Belitz A."/>
            <person name="Radek R."/>
            <person name="Heimerl T."/>
            <person name="Brune A."/>
        </authorList>
    </citation>
    <scope>NUCLEOTIDE SEQUENCE [LARGE SCALE GENOMIC DNA]</scope>
    <source>
        <strain evidence="4 5">Ho45</strain>
    </source>
</reference>
<dbReference type="InterPro" id="IPR008928">
    <property type="entry name" value="6-hairpin_glycosidase_sf"/>
</dbReference>
<evidence type="ECO:0000259" key="2">
    <source>
        <dbReference type="Pfam" id="PF17389"/>
    </source>
</evidence>
<evidence type="ECO:0000313" key="4">
    <source>
        <dbReference type="EMBL" id="AWI09329.1"/>
    </source>
</evidence>
<dbReference type="PANTHER" id="PTHR34987">
    <property type="entry name" value="C, PUTATIVE (AFU_ORTHOLOGUE AFUA_3G02880)-RELATED"/>
    <property type="match status" value="1"/>
</dbReference>
<feature type="domain" description="Alpha-L-rhamnosidase concanavalin-like" evidence="1">
    <location>
        <begin position="471"/>
        <end position="541"/>
    </location>
</feature>
<dbReference type="OrthoDB" id="9761045at2"/>
<dbReference type="Pfam" id="PF05592">
    <property type="entry name" value="Bac_rhamnosid"/>
    <property type="match status" value="1"/>
</dbReference>
<accession>A0A2U8E378</accession>
<dbReference type="RefSeq" id="WP_108825140.1">
    <property type="nucleotide sequence ID" value="NZ_CP023004.1"/>
</dbReference>
<proteinExistence type="predicted"/>
<dbReference type="PANTHER" id="PTHR34987:SF4">
    <property type="entry name" value="ALPHA-L-RHAMNOSIDASE C-TERMINAL DOMAIN-CONTAINING PROTEIN"/>
    <property type="match status" value="1"/>
</dbReference>
<keyword evidence="5" id="KW-1185">Reference proteome</keyword>
<gene>
    <name evidence="4" type="ORF">CKA38_08820</name>
</gene>
<organism evidence="4 5">
    <name type="scientific">Ereboglobus luteus</name>
    <dbReference type="NCBI Taxonomy" id="1796921"/>
    <lineage>
        <taxon>Bacteria</taxon>
        <taxon>Pseudomonadati</taxon>
        <taxon>Verrucomicrobiota</taxon>
        <taxon>Opitutia</taxon>
        <taxon>Opitutales</taxon>
        <taxon>Opitutaceae</taxon>
        <taxon>Ereboglobus</taxon>
    </lineage>
</organism>
<feature type="domain" description="Alpha-L-rhamnosidase C-terminal" evidence="3">
    <location>
        <begin position="908"/>
        <end position="985"/>
    </location>
</feature>
<dbReference type="EMBL" id="CP023004">
    <property type="protein sequence ID" value="AWI09329.1"/>
    <property type="molecule type" value="Genomic_DNA"/>
</dbReference>
<dbReference type="Gene3D" id="2.60.420.10">
    <property type="entry name" value="Maltose phosphorylase, domain 3"/>
    <property type="match status" value="1"/>
</dbReference>
<dbReference type="Gene3D" id="2.60.120.260">
    <property type="entry name" value="Galactose-binding domain-like"/>
    <property type="match status" value="3"/>
</dbReference>
<dbReference type="GO" id="GO:0005975">
    <property type="term" value="P:carbohydrate metabolic process"/>
    <property type="evidence" value="ECO:0007669"/>
    <property type="project" value="InterPro"/>
</dbReference>
<dbReference type="Pfam" id="PF17389">
    <property type="entry name" value="Bac_rhamnosid6H"/>
    <property type="match status" value="1"/>
</dbReference>
<name>A0A2U8E378_9BACT</name>
<sequence>MSSSAPSVFFAPSARWIWSAQATRPAHNVVCFRREFEIHGGIQADADTPTLLITADSRYEVYVNGVWLGHGPARSWQSPWPVDPYDLRAVLRPGRNVIAVLAQHFGIGTFQYLHAAPGMIAQLAWRDASGARTLVTDDSGEWRAAPHAGHLWPVPRISCMQAWEEQFDARAFPHDWSSHTPPAETAAQLAAWPAAIAVANAGGGAHDKFVLRDIPQLTRNPVDPVRVREVEAVRTADYSWNLNPRAYLNPDDFTANAPCCDMLLLTHIYSERAQAIQLHQPHLRPFVPWTLNGKPLAFDDNTLQRTDTGVAHARLKAGWNTLMCEMPPRDRYWWIVLNVWVARPVTWAAYPRHADDAPAPWLAVGPFELPAPPPITGEQHPVCAAAIPSGATAKQFKRIRARGCLDDGELAAEYVRPLTRDMVAGADIYAQCASERVIPDIRPRVENPAALQHGTAEWTTIHPTPASGGVRLLLDFGREVIGYHEIEIDAPCGTIVDNHNFEFIQPDGRFNLAENMKNSFRYICREGPQRYRTLVRRGFQYSWFSLRNFDRPVRIRHIRALLSTYPQQRQGAFTCSDTLLERIWEAGAHSVCCCSEDTYTDCPSYEQTFWVGDGRNEALVDLVANGDPRLSAHSWRVAAQSLARSPLVESQVPSAWQNILPAWSFLWMRWAEEHYRHTGDHAFAREMIRAIDLNVDGIESFISPRGLIKIHAWNMFDWAALDTPSGGEVTHLNCLAVLGLRQCAALARALGRDAASQARRWTRLADKIAAAINTHLWDAKRRAYIDCIRADGTRSVVFSQQTHTAATIAGVPTPERAARARKIMSEAPEGFVKAGSPFFMFFVLEGLAREKRGADMTRLIRDYWGKQIKAGATTFWEMYHADKPRMTRSHCHGWSAAPTYFLSAHVLGVQPARPGYATVRIAPQPGGLDWARGRVPTPRGVVEVFWKINRDKKRAANAAPAFELRATLPPGTPAEIEIPAEVDPKARVKIFAGKIRNASAGAARRVCATGESLHIILVS</sequence>
<dbReference type="InterPro" id="IPR035396">
    <property type="entry name" value="Bac_rhamnosid6H"/>
</dbReference>
<evidence type="ECO:0000313" key="5">
    <source>
        <dbReference type="Proteomes" id="UP000244896"/>
    </source>
</evidence>
<dbReference type="InterPro" id="IPR012341">
    <property type="entry name" value="6hp_glycosidase-like_sf"/>
</dbReference>
<dbReference type="Pfam" id="PF17390">
    <property type="entry name" value="Bac_rhamnosid_C"/>
    <property type="match status" value="1"/>
</dbReference>
<dbReference type="SUPFAM" id="SSF49785">
    <property type="entry name" value="Galactose-binding domain-like"/>
    <property type="match status" value="1"/>
</dbReference>
<dbReference type="KEGG" id="elut:CKA38_08820"/>
<dbReference type="SUPFAM" id="SSF48208">
    <property type="entry name" value="Six-hairpin glycosidases"/>
    <property type="match status" value="1"/>
</dbReference>
<dbReference type="InterPro" id="IPR008902">
    <property type="entry name" value="Rhamnosid_concanavalin"/>
</dbReference>
<evidence type="ECO:0000259" key="3">
    <source>
        <dbReference type="Pfam" id="PF17390"/>
    </source>
</evidence>
<dbReference type="Proteomes" id="UP000244896">
    <property type="component" value="Chromosome"/>
</dbReference>
<dbReference type="InterPro" id="IPR035398">
    <property type="entry name" value="Bac_rhamnosid_C"/>
</dbReference>
<dbReference type="Gene3D" id="1.50.10.10">
    <property type="match status" value="1"/>
</dbReference>